<sequence length="143" mass="16550">MLRFWFSDLELLSDEDGEECVKFVVNNASTRIIGVGKMDEVERWDKMDKKYIKVERPEIINSYNKNMGGVDKLDQLVSYYRIMINSRKWTLRMLFHVVDLAIVNSWLEYSQDAKTAGIPQAQVTFSNAFDTFSSDSQQASCAQ</sequence>
<dbReference type="EMBL" id="JARBHB010000011">
    <property type="protein sequence ID" value="KAJ8872952.1"/>
    <property type="molecule type" value="Genomic_DNA"/>
</dbReference>
<dbReference type="InterPro" id="IPR029526">
    <property type="entry name" value="PGBD"/>
</dbReference>
<dbReference type="PANTHER" id="PTHR47272">
    <property type="entry name" value="DDE_TNP_1_7 DOMAIN-CONTAINING PROTEIN"/>
    <property type="match status" value="1"/>
</dbReference>
<evidence type="ECO:0000313" key="3">
    <source>
        <dbReference type="Proteomes" id="UP001159363"/>
    </source>
</evidence>
<dbReference type="PANTHER" id="PTHR47272:SF2">
    <property type="entry name" value="PIGGYBAC TRANSPOSABLE ELEMENT-DERIVED PROTEIN 3-LIKE"/>
    <property type="match status" value="1"/>
</dbReference>
<dbReference type="Pfam" id="PF13843">
    <property type="entry name" value="DDE_Tnp_1_7"/>
    <property type="match status" value="1"/>
</dbReference>
<reference evidence="2 3" key="1">
    <citation type="submission" date="2023-02" db="EMBL/GenBank/DDBJ databases">
        <title>LHISI_Scaffold_Assembly.</title>
        <authorList>
            <person name="Stuart O.P."/>
            <person name="Cleave R."/>
            <person name="Magrath M.J.L."/>
            <person name="Mikheyev A.S."/>
        </authorList>
    </citation>
    <scope>NUCLEOTIDE SEQUENCE [LARGE SCALE GENOMIC DNA]</scope>
    <source>
        <strain evidence="2">Daus_M_001</strain>
        <tissue evidence="2">Leg muscle</tissue>
    </source>
</reference>
<organism evidence="2 3">
    <name type="scientific">Dryococelus australis</name>
    <dbReference type="NCBI Taxonomy" id="614101"/>
    <lineage>
        <taxon>Eukaryota</taxon>
        <taxon>Metazoa</taxon>
        <taxon>Ecdysozoa</taxon>
        <taxon>Arthropoda</taxon>
        <taxon>Hexapoda</taxon>
        <taxon>Insecta</taxon>
        <taxon>Pterygota</taxon>
        <taxon>Neoptera</taxon>
        <taxon>Polyneoptera</taxon>
        <taxon>Phasmatodea</taxon>
        <taxon>Verophasmatodea</taxon>
        <taxon>Anareolatae</taxon>
        <taxon>Phasmatidae</taxon>
        <taxon>Eurycanthinae</taxon>
        <taxon>Dryococelus</taxon>
    </lineage>
</organism>
<comment type="caution">
    <text evidence="2">The sequence shown here is derived from an EMBL/GenBank/DDBJ whole genome shotgun (WGS) entry which is preliminary data.</text>
</comment>
<gene>
    <name evidence="2" type="ORF">PR048_026568</name>
</gene>
<proteinExistence type="predicted"/>
<evidence type="ECO:0000259" key="1">
    <source>
        <dbReference type="Pfam" id="PF13843"/>
    </source>
</evidence>
<dbReference type="Proteomes" id="UP001159363">
    <property type="component" value="Chromosome 10"/>
</dbReference>
<feature type="domain" description="PiggyBac transposable element-derived protein" evidence="1">
    <location>
        <begin position="38"/>
        <end position="106"/>
    </location>
</feature>
<protein>
    <recommendedName>
        <fullName evidence="1">PiggyBac transposable element-derived protein domain-containing protein</fullName>
    </recommendedName>
</protein>
<evidence type="ECO:0000313" key="2">
    <source>
        <dbReference type="EMBL" id="KAJ8872952.1"/>
    </source>
</evidence>
<name>A0ABQ9GLR8_9NEOP</name>
<accession>A0ABQ9GLR8</accession>
<keyword evidence="3" id="KW-1185">Reference proteome</keyword>